<protein>
    <submittedName>
        <fullName evidence="1">Uncharacterized protein</fullName>
    </submittedName>
</protein>
<organism evidence="1">
    <name type="scientific">marine sediment metagenome</name>
    <dbReference type="NCBI Taxonomy" id="412755"/>
    <lineage>
        <taxon>unclassified sequences</taxon>
        <taxon>metagenomes</taxon>
        <taxon>ecological metagenomes</taxon>
    </lineage>
</organism>
<comment type="caution">
    <text evidence="1">The sequence shown here is derived from an EMBL/GenBank/DDBJ whole genome shotgun (WGS) entry which is preliminary data.</text>
</comment>
<gene>
    <name evidence="1" type="ORF">LCGC14_2614100</name>
</gene>
<accession>A0A0F9ASN6</accession>
<dbReference type="EMBL" id="LAZR01044444">
    <property type="protein sequence ID" value="KKL04632.1"/>
    <property type="molecule type" value="Genomic_DNA"/>
</dbReference>
<sequence length="59" mass="6904">MNTKKGREYYVFAGEKGAKKILIESGLELSPIYLMIVKEYSELGRLIKRESKKRIKKIK</sequence>
<name>A0A0F9ASN6_9ZZZZ</name>
<evidence type="ECO:0000313" key="1">
    <source>
        <dbReference type="EMBL" id="KKL04632.1"/>
    </source>
</evidence>
<dbReference type="AlphaFoldDB" id="A0A0F9ASN6"/>
<proteinExistence type="predicted"/>
<reference evidence="1" key="1">
    <citation type="journal article" date="2015" name="Nature">
        <title>Complex archaea that bridge the gap between prokaryotes and eukaryotes.</title>
        <authorList>
            <person name="Spang A."/>
            <person name="Saw J.H."/>
            <person name="Jorgensen S.L."/>
            <person name="Zaremba-Niedzwiedzka K."/>
            <person name="Martijn J."/>
            <person name="Lind A.E."/>
            <person name="van Eijk R."/>
            <person name="Schleper C."/>
            <person name="Guy L."/>
            <person name="Ettema T.J."/>
        </authorList>
    </citation>
    <scope>NUCLEOTIDE SEQUENCE</scope>
</reference>